<keyword evidence="8 12" id="KW-0472">Membrane</keyword>
<evidence type="ECO:0000256" key="8">
    <source>
        <dbReference type="ARBA" id="ARBA00023136"/>
    </source>
</evidence>
<dbReference type="EMBL" id="PZDI01000040">
    <property type="protein sequence ID" value="PTH16733.1"/>
    <property type="molecule type" value="Genomic_DNA"/>
</dbReference>
<dbReference type="Proteomes" id="UP000242470">
    <property type="component" value="Unassembled WGS sequence"/>
</dbReference>
<name>A0AAP8PP37_9STAP</name>
<reference evidence="15" key="3">
    <citation type="submission" date="2018-03" db="EMBL/GenBank/DDBJ databases">
        <authorList>
            <person name="Naushad S."/>
        </authorList>
    </citation>
    <scope>NUCLEOTIDE SEQUENCE</scope>
    <source>
        <strain evidence="15">SNUC 993</strain>
    </source>
</reference>
<evidence type="ECO:0000256" key="7">
    <source>
        <dbReference type="ARBA" id="ARBA00022989"/>
    </source>
</evidence>
<evidence type="ECO:0000256" key="2">
    <source>
        <dbReference type="ARBA" id="ARBA00007935"/>
    </source>
</evidence>
<comment type="caution">
    <text evidence="14">The sequence shown here is derived from an EMBL/GenBank/DDBJ whole genome shotgun (WGS) entry which is preliminary data.</text>
</comment>
<keyword evidence="6 12" id="KW-0812">Transmembrane</keyword>
<comment type="subcellular location">
    <subcellularLocation>
        <location evidence="1">Cell membrane</location>
        <topology evidence="1">Multi-pass membrane protein</topology>
    </subcellularLocation>
</comment>
<keyword evidence="17" id="KW-1185">Reference proteome</keyword>
<dbReference type="Proteomes" id="UP000242694">
    <property type="component" value="Unassembled WGS sequence"/>
</dbReference>
<proteinExistence type="inferred from homology"/>
<dbReference type="PANTHER" id="PTHR30472">
    <property type="entry name" value="FERRIC ENTEROBACTIN TRANSPORT SYSTEM PERMEASE PROTEIN"/>
    <property type="match status" value="1"/>
</dbReference>
<evidence type="ECO:0000256" key="6">
    <source>
        <dbReference type="ARBA" id="ARBA00022692"/>
    </source>
</evidence>
<evidence type="ECO:0000313" key="13">
    <source>
        <dbReference type="EMBL" id="MDN4533476.1"/>
    </source>
</evidence>
<reference evidence="15 17" key="1">
    <citation type="journal article" date="2016" name="Front. Microbiol.">
        <title>Comprehensive Phylogenetic Analysis of Bovine Non-aureus Staphylococci Species Based on Whole-Genome Sequencing.</title>
        <authorList>
            <person name="Naushad S."/>
            <person name="Barkema H.W."/>
            <person name="Luby C."/>
            <person name="Condas L.A."/>
            <person name="Nobrega D.B."/>
            <person name="Carson D.A."/>
            <person name="De Buck J."/>
        </authorList>
    </citation>
    <scope>NUCLEOTIDE SEQUENCE [LARGE SCALE GENOMIC DNA]</scope>
    <source>
        <strain evidence="15 17">SNUC 993</strain>
    </source>
</reference>
<evidence type="ECO:0000256" key="1">
    <source>
        <dbReference type="ARBA" id="ARBA00004651"/>
    </source>
</evidence>
<dbReference type="CDD" id="cd06550">
    <property type="entry name" value="TM_ABC_iron-siderophores_like"/>
    <property type="match status" value="1"/>
</dbReference>
<dbReference type="PANTHER" id="PTHR30472:SF1">
    <property type="entry name" value="FE(3+) DICITRATE TRANSPORT SYSTEM PERMEASE PROTEIN FECC-RELATED"/>
    <property type="match status" value="1"/>
</dbReference>
<dbReference type="FunFam" id="1.10.3470.10:FF:000001">
    <property type="entry name" value="Vitamin B12 ABC transporter permease BtuC"/>
    <property type="match status" value="1"/>
</dbReference>
<evidence type="ECO:0000256" key="11">
    <source>
        <dbReference type="ARBA" id="ARBA00031465"/>
    </source>
</evidence>
<evidence type="ECO:0000256" key="4">
    <source>
        <dbReference type="ARBA" id="ARBA00022448"/>
    </source>
</evidence>
<organism evidence="14 16">
    <name type="scientific">Staphylococcus auricularis</name>
    <dbReference type="NCBI Taxonomy" id="29379"/>
    <lineage>
        <taxon>Bacteria</taxon>
        <taxon>Bacillati</taxon>
        <taxon>Bacillota</taxon>
        <taxon>Bacilli</taxon>
        <taxon>Bacillales</taxon>
        <taxon>Staphylococcaceae</taxon>
        <taxon>Staphylococcus</taxon>
    </lineage>
</organism>
<evidence type="ECO:0000313" key="14">
    <source>
        <dbReference type="EMBL" id="PNZ67242.1"/>
    </source>
</evidence>
<comment type="similarity">
    <text evidence="2">Belongs to the binding-protein-dependent transport system permease family. FecCD subfamily.</text>
</comment>
<keyword evidence="4" id="KW-0813">Transport</keyword>
<evidence type="ECO:0000256" key="3">
    <source>
        <dbReference type="ARBA" id="ARBA00018524"/>
    </source>
</evidence>
<feature type="transmembrane region" description="Helical" evidence="12">
    <location>
        <begin position="105"/>
        <end position="125"/>
    </location>
</feature>
<feature type="transmembrane region" description="Helical" evidence="12">
    <location>
        <begin position="21"/>
        <end position="40"/>
    </location>
</feature>
<dbReference type="AlphaFoldDB" id="A0AAP8PP37"/>
<sequence length="342" mass="37164">MGHKNKQDLQLKKQSSTRITLTFIVSVCVLFLTAYLSLVLGSSSISTRDVIDYIFQGTDTKQTFIIHNVRMPRMIGAIVIGAALGLAGLLMQIMTRNPLASPQIFGINAGASFVIVLITMLVPALAPWDTLFAFVGAFLGGLVVYLLSGSTKAITPVKLALAGMAIHLFFSSLTEGIILLNEDSTTRVMFWLVGSLSTLKWTAVLSIIPWLILAFFVTILMSRQLSILELGDTMARGLGQNVTFIRIIIGLLVVILAGSSVSIAGPIGFVGLIVPHLVKHYVPRNYMYSVPLTMIMGADLLLVSDVLSRYITYPFESPVGIVTAFLGATYFLFITVRGVRQE</sequence>
<evidence type="ECO:0000313" key="15">
    <source>
        <dbReference type="EMBL" id="PTH16733.1"/>
    </source>
</evidence>
<dbReference type="GeneID" id="64981614"/>
<dbReference type="GO" id="GO:0033214">
    <property type="term" value="P:siderophore-iron import into cell"/>
    <property type="evidence" value="ECO:0007669"/>
    <property type="project" value="TreeGrafter"/>
</dbReference>
<dbReference type="Gene3D" id="1.10.3470.10">
    <property type="entry name" value="ABC transporter involved in vitamin B12 uptake, BtuC"/>
    <property type="match status" value="1"/>
</dbReference>
<feature type="transmembrane region" description="Helical" evidence="12">
    <location>
        <begin position="243"/>
        <end position="274"/>
    </location>
</feature>
<dbReference type="InterPro" id="IPR000522">
    <property type="entry name" value="ABC_transptr_permease_BtuC"/>
</dbReference>
<feature type="transmembrane region" description="Helical" evidence="12">
    <location>
        <begin position="159"/>
        <end position="181"/>
    </location>
</feature>
<dbReference type="EMBL" id="PPQW01000035">
    <property type="protein sequence ID" value="PNZ67242.1"/>
    <property type="molecule type" value="Genomic_DNA"/>
</dbReference>
<dbReference type="Proteomes" id="UP001171687">
    <property type="component" value="Unassembled WGS sequence"/>
</dbReference>
<evidence type="ECO:0000256" key="12">
    <source>
        <dbReference type="SAM" id="Phobius"/>
    </source>
</evidence>
<feature type="transmembrane region" description="Helical" evidence="12">
    <location>
        <begin position="131"/>
        <end position="147"/>
    </location>
</feature>
<keyword evidence="7 12" id="KW-1133">Transmembrane helix</keyword>
<reference evidence="14 16" key="2">
    <citation type="submission" date="2017-08" db="EMBL/GenBank/DDBJ databases">
        <title>Draft genome sequences of 64 type strains of genus Staph aureus.</title>
        <authorList>
            <person name="Cole K."/>
            <person name="Golubchik T."/>
            <person name="Russell J."/>
            <person name="Foster D."/>
            <person name="Llewelyn M."/>
            <person name="Wilson D."/>
            <person name="Crook D."/>
            <person name="Paul J."/>
        </authorList>
    </citation>
    <scope>NUCLEOTIDE SEQUENCE [LARGE SCALE GENOMIC DNA]</scope>
    <source>
        <strain evidence="14 16">NCTC 12101</strain>
    </source>
</reference>
<reference evidence="13" key="4">
    <citation type="submission" date="2023-07" db="EMBL/GenBank/DDBJ databases">
        <title>Evaluation of the beneficial properties of pineapple isolates.</title>
        <authorList>
            <person name="Adefiranye O."/>
        </authorList>
    </citation>
    <scope>NUCLEOTIDE SEQUENCE</scope>
    <source>
        <strain evidence="13">PAPLE_T1</strain>
    </source>
</reference>
<evidence type="ECO:0000256" key="9">
    <source>
        <dbReference type="ARBA" id="ARBA00025320"/>
    </source>
</evidence>
<feature type="transmembrane region" description="Helical" evidence="12">
    <location>
        <begin position="201"/>
        <end position="222"/>
    </location>
</feature>
<evidence type="ECO:0000313" key="16">
    <source>
        <dbReference type="Proteomes" id="UP000242470"/>
    </source>
</evidence>
<evidence type="ECO:0000256" key="10">
    <source>
        <dbReference type="ARBA" id="ARBA00031149"/>
    </source>
</evidence>
<comment type="function">
    <text evidence="9">Part of the binding-protein-dependent transport system for heme-iron. Responsible for the translocation of the substrate across the membrane.</text>
</comment>
<dbReference type="RefSeq" id="WP_059107608.1">
    <property type="nucleotide sequence ID" value="NZ_AP024589.1"/>
</dbReference>
<dbReference type="InterPro" id="IPR037294">
    <property type="entry name" value="ABC_BtuC-like"/>
</dbReference>
<feature type="transmembrane region" description="Helical" evidence="12">
    <location>
        <begin position="74"/>
        <end position="93"/>
    </location>
</feature>
<dbReference type="SUPFAM" id="SSF81345">
    <property type="entry name" value="ABC transporter involved in vitamin B12 uptake, BtuC"/>
    <property type="match status" value="1"/>
</dbReference>
<feature type="transmembrane region" description="Helical" evidence="12">
    <location>
        <begin position="319"/>
        <end position="339"/>
    </location>
</feature>
<evidence type="ECO:0000256" key="5">
    <source>
        <dbReference type="ARBA" id="ARBA00022475"/>
    </source>
</evidence>
<dbReference type="GO" id="GO:0022857">
    <property type="term" value="F:transmembrane transporter activity"/>
    <property type="evidence" value="ECO:0007669"/>
    <property type="project" value="InterPro"/>
</dbReference>
<protein>
    <recommendedName>
        <fullName evidence="3">Probable heme-iron transport system permease protein IsdF</fullName>
    </recommendedName>
    <alternativeName>
        <fullName evidence="11">Iron-regulated surface determinant protein F</fullName>
    </alternativeName>
    <alternativeName>
        <fullName evidence="10">Staphylococcal iron-regulated protein G</fullName>
    </alternativeName>
</protein>
<dbReference type="EMBL" id="JAUHQC010000011">
    <property type="protein sequence ID" value="MDN4533476.1"/>
    <property type="molecule type" value="Genomic_DNA"/>
</dbReference>
<dbReference type="Pfam" id="PF01032">
    <property type="entry name" value="FecCD"/>
    <property type="match status" value="1"/>
</dbReference>
<gene>
    <name evidence="15" type="ORF">BU607_08160</name>
    <name evidence="14" type="ORF">CD158_06675</name>
    <name evidence="13" type="ORF">QYH67_07860</name>
</gene>
<accession>A0AAP8PP37</accession>
<evidence type="ECO:0000313" key="17">
    <source>
        <dbReference type="Proteomes" id="UP000242694"/>
    </source>
</evidence>
<keyword evidence="5" id="KW-1003">Cell membrane</keyword>
<dbReference type="GO" id="GO:0005886">
    <property type="term" value="C:plasma membrane"/>
    <property type="evidence" value="ECO:0007669"/>
    <property type="project" value="UniProtKB-SubCell"/>
</dbReference>